<dbReference type="PANTHER" id="PTHR30023">
    <property type="entry name" value="D-ALANYL-D-ALANINE CARBOXYPEPTIDASE"/>
    <property type="match status" value="1"/>
</dbReference>
<dbReference type="GO" id="GO:0006508">
    <property type="term" value="P:proteolysis"/>
    <property type="evidence" value="ECO:0007669"/>
    <property type="project" value="InterPro"/>
</dbReference>
<name>A0A2D0AFR8_9BACT</name>
<evidence type="ECO:0000256" key="2">
    <source>
        <dbReference type="ARBA" id="ARBA00022801"/>
    </source>
</evidence>
<proteinExistence type="inferred from homology"/>
<dbReference type="GO" id="GO:0004185">
    <property type="term" value="F:serine-type carboxypeptidase activity"/>
    <property type="evidence" value="ECO:0007669"/>
    <property type="project" value="InterPro"/>
</dbReference>
<dbReference type="PRINTS" id="PR00922">
    <property type="entry name" value="DADACBPTASE3"/>
</dbReference>
<dbReference type="InterPro" id="IPR012338">
    <property type="entry name" value="Beta-lactam/transpept-like"/>
</dbReference>
<evidence type="ECO:0000256" key="3">
    <source>
        <dbReference type="SAM" id="SignalP"/>
    </source>
</evidence>
<feature type="signal peptide" evidence="3">
    <location>
        <begin position="1"/>
        <end position="22"/>
    </location>
</feature>
<dbReference type="RefSeq" id="WP_088464350.1">
    <property type="nucleotide sequence ID" value="NZ_NIRR01000014.1"/>
</dbReference>
<dbReference type="AlphaFoldDB" id="A0A2D0AFR8"/>
<sequence>MYAALIRCLALGLALLPLALTAQPSPPAAPRPAPNPVWLGQQLLESAVLRRHHVGLSLVDVATGQQLFGFNEDHYFTPASTMKLLSLYAGLRLLPDSLPSLHYVLRADTLLFWGTGDPTLLHGDVPSRRAYEFLRTRPEKLFYATVPAPPSFGPGWSWDDYGYYFQPERGPLPIYGNTVRFYGRPAQAPRVLPAFFRPLTAPAPPTLANPANDHVRRPLEENQFLVFPATRNWVDEVPFRTSPGLLLQLLQDTLRRPVLAAGPLCLRPQDSVRTLRGLPVDSLYRRMIRVSDNFLAEQLLLMCSSALGADSLSPARTIRAMQGNYLRTLPDAPVWVDGSGLSRLNLLTPRSLTAVLLLLHQQIQEPRLLSLLAAGGGQGTLHRAYLAGKTGPWLWGKTGTLTNTHNLAGYLRTRSGRLVAFSFFNNGYVVPTSDIRREMERVLTLVRDRM</sequence>
<comment type="similarity">
    <text evidence="1">Belongs to the peptidase S13 family.</text>
</comment>
<feature type="chain" id="PRO_5012316316" evidence="3">
    <location>
        <begin position="23"/>
        <end position="450"/>
    </location>
</feature>
<dbReference type="Gene3D" id="3.40.710.10">
    <property type="entry name" value="DD-peptidase/beta-lactamase superfamily"/>
    <property type="match status" value="2"/>
</dbReference>
<organism evidence="4 5">
    <name type="scientific">Hymenobacter amundsenii</name>
    <dbReference type="NCBI Taxonomy" id="2006685"/>
    <lineage>
        <taxon>Bacteria</taxon>
        <taxon>Pseudomonadati</taxon>
        <taxon>Bacteroidota</taxon>
        <taxon>Cytophagia</taxon>
        <taxon>Cytophagales</taxon>
        <taxon>Hymenobacteraceae</taxon>
        <taxon>Hymenobacter</taxon>
    </lineage>
</organism>
<dbReference type="InterPro" id="IPR000667">
    <property type="entry name" value="Peptidase_S13"/>
</dbReference>
<dbReference type="Proteomes" id="UP000197277">
    <property type="component" value="Unassembled WGS sequence"/>
</dbReference>
<dbReference type="Pfam" id="PF02113">
    <property type="entry name" value="Peptidase_S13"/>
    <property type="match status" value="2"/>
</dbReference>
<dbReference type="PANTHER" id="PTHR30023:SF0">
    <property type="entry name" value="PENICILLIN-SENSITIVE CARBOXYPEPTIDASE A"/>
    <property type="match status" value="1"/>
</dbReference>
<dbReference type="EMBL" id="NIRR01000014">
    <property type="protein sequence ID" value="OWP63213.1"/>
    <property type="molecule type" value="Genomic_DNA"/>
</dbReference>
<protein>
    <submittedName>
        <fullName evidence="4">Peptidase S13</fullName>
    </submittedName>
</protein>
<evidence type="ECO:0000313" key="4">
    <source>
        <dbReference type="EMBL" id="OWP63213.1"/>
    </source>
</evidence>
<dbReference type="GO" id="GO:0000270">
    <property type="term" value="P:peptidoglycan metabolic process"/>
    <property type="evidence" value="ECO:0007669"/>
    <property type="project" value="TreeGrafter"/>
</dbReference>
<keyword evidence="5" id="KW-1185">Reference proteome</keyword>
<accession>A0A2D0AFR8</accession>
<reference evidence="4 5" key="1">
    <citation type="submission" date="2017-06" db="EMBL/GenBank/DDBJ databases">
        <title>Hymenobacter amundsenii sp. nov. isolated from regoliths in Antarctica.</title>
        <authorList>
            <person name="Sedlacek I."/>
            <person name="Kralova S."/>
            <person name="Pantucek R."/>
            <person name="Svec P."/>
            <person name="Holochova P."/>
            <person name="Stankova E."/>
            <person name="Vrbovska V."/>
            <person name="Busse H.-J."/>
        </authorList>
    </citation>
    <scope>NUCLEOTIDE SEQUENCE [LARGE SCALE GENOMIC DNA]</scope>
    <source>
        <strain evidence="4 5">CCM 8682</strain>
    </source>
</reference>
<evidence type="ECO:0000256" key="1">
    <source>
        <dbReference type="ARBA" id="ARBA00006096"/>
    </source>
</evidence>
<gene>
    <name evidence="4" type="ORF">CDA63_10170</name>
</gene>
<keyword evidence="3" id="KW-0732">Signal</keyword>
<dbReference type="SUPFAM" id="SSF56601">
    <property type="entry name" value="beta-lactamase/transpeptidase-like"/>
    <property type="match status" value="1"/>
</dbReference>
<evidence type="ECO:0000313" key="5">
    <source>
        <dbReference type="Proteomes" id="UP000197277"/>
    </source>
</evidence>
<dbReference type="OrthoDB" id="9802627at2"/>
<comment type="caution">
    <text evidence="4">The sequence shown here is derived from an EMBL/GenBank/DDBJ whole genome shotgun (WGS) entry which is preliminary data.</text>
</comment>
<keyword evidence="2" id="KW-0378">Hydrolase</keyword>